<accession>A0ABU1ZLS2</accession>
<organism evidence="1 2">
    <name type="scientific">Rhodoferax saidenbachensis</name>
    <dbReference type="NCBI Taxonomy" id="1484693"/>
    <lineage>
        <taxon>Bacteria</taxon>
        <taxon>Pseudomonadati</taxon>
        <taxon>Pseudomonadota</taxon>
        <taxon>Betaproteobacteria</taxon>
        <taxon>Burkholderiales</taxon>
        <taxon>Comamonadaceae</taxon>
        <taxon>Rhodoferax</taxon>
    </lineage>
</organism>
<evidence type="ECO:0008006" key="3">
    <source>
        <dbReference type="Google" id="ProtNLM"/>
    </source>
</evidence>
<evidence type="ECO:0000313" key="2">
    <source>
        <dbReference type="Proteomes" id="UP001268089"/>
    </source>
</evidence>
<comment type="caution">
    <text evidence="1">The sequence shown here is derived from an EMBL/GenBank/DDBJ whole genome shotgun (WGS) entry which is preliminary data.</text>
</comment>
<dbReference type="RefSeq" id="WP_310340164.1">
    <property type="nucleotide sequence ID" value="NZ_JAVDXO010000002.1"/>
</dbReference>
<dbReference type="EMBL" id="JAVDXO010000002">
    <property type="protein sequence ID" value="MDR7305860.1"/>
    <property type="molecule type" value="Genomic_DNA"/>
</dbReference>
<proteinExistence type="predicted"/>
<gene>
    <name evidence="1" type="ORF">J2X15_001138</name>
</gene>
<keyword evidence="2" id="KW-1185">Reference proteome</keyword>
<sequence length="130" mass="14339">MKTLDQLHKDFGAFYPTGHTVVAFQDLEDAHQVLQELRAQGLAASDSMELLPQQMAEFAERNIHEAGFLASLGTSLSTLQAFLDAAHDGATFLILATPDEASAERVKDAIHHVSFVLAERYHRLAIETLH</sequence>
<name>A0ABU1ZLS2_9BURK</name>
<protein>
    <recommendedName>
        <fullName evidence="3">General stress protein 17M-like domain-containing protein</fullName>
    </recommendedName>
</protein>
<evidence type="ECO:0000313" key="1">
    <source>
        <dbReference type="EMBL" id="MDR7305860.1"/>
    </source>
</evidence>
<reference evidence="1 2" key="1">
    <citation type="submission" date="2023-07" db="EMBL/GenBank/DDBJ databases">
        <title>Sorghum-associated microbial communities from plants grown in Nebraska, USA.</title>
        <authorList>
            <person name="Schachtman D."/>
        </authorList>
    </citation>
    <scope>NUCLEOTIDE SEQUENCE [LARGE SCALE GENOMIC DNA]</scope>
    <source>
        <strain evidence="1 2">BE308</strain>
    </source>
</reference>
<dbReference type="Proteomes" id="UP001268089">
    <property type="component" value="Unassembled WGS sequence"/>
</dbReference>